<keyword evidence="1" id="KW-0028">Amino-acid biosynthesis</keyword>
<dbReference type="Gene3D" id="3.40.50.720">
    <property type="entry name" value="NAD(P)-binding Rossmann-like Domain"/>
    <property type="match status" value="1"/>
</dbReference>
<organism evidence="7 8">
    <name type="scientific">Candidatus Anaerobiospirillum pullicola</name>
    <dbReference type="NCBI Taxonomy" id="2838451"/>
    <lineage>
        <taxon>Bacteria</taxon>
        <taxon>Pseudomonadati</taxon>
        <taxon>Pseudomonadota</taxon>
        <taxon>Gammaproteobacteria</taxon>
        <taxon>Aeromonadales</taxon>
        <taxon>Succinivibrionaceae</taxon>
        <taxon>Anaerobiospirillum</taxon>
    </lineage>
</organism>
<comment type="caution">
    <text evidence="7">The sequence shown here is derived from an EMBL/GenBank/DDBJ whole genome shotgun (WGS) entry which is preliminary data.</text>
</comment>
<dbReference type="PANTHER" id="PTHR43100">
    <property type="entry name" value="GLUTAMATE SYNTHASE [NADPH] SMALL CHAIN"/>
    <property type="match status" value="1"/>
</dbReference>
<evidence type="ECO:0000259" key="5">
    <source>
        <dbReference type="Pfam" id="PF07992"/>
    </source>
</evidence>
<evidence type="ECO:0000313" key="8">
    <source>
        <dbReference type="Proteomes" id="UP000733611"/>
    </source>
</evidence>
<keyword evidence="2" id="KW-0560">Oxidoreductase</keyword>
<dbReference type="InterPro" id="IPR051394">
    <property type="entry name" value="Glutamate_Synthase"/>
</dbReference>
<protein>
    <submittedName>
        <fullName evidence="7">Glutamate synthase subunit beta</fullName>
    </submittedName>
</protein>
<dbReference type="GO" id="GO:0006537">
    <property type="term" value="P:glutamate biosynthetic process"/>
    <property type="evidence" value="ECO:0007669"/>
    <property type="project" value="UniProtKB-KW"/>
</dbReference>
<evidence type="ECO:0000256" key="2">
    <source>
        <dbReference type="ARBA" id="ARBA00023002"/>
    </source>
</evidence>
<dbReference type="NCBIfam" id="TIGR01317">
    <property type="entry name" value="GOGAT_sm_gam"/>
    <property type="match status" value="1"/>
</dbReference>
<evidence type="ECO:0000256" key="4">
    <source>
        <dbReference type="ARBA" id="ARBA00029440"/>
    </source>
</evidence>
<evidence type="ECO:0000259" key="6">
    <source>
        <dbReference type="Pfam" id="PF14691"/>
    </source>
</evidence>
<dbReference type="PANTHER" id="PTHR43100:SF3">
    <property type="entry name" value="FAD_NAD(P)-BINDING DOMAIN-CONTAINING PROTEIN"/>
    <property type="match status" value="1"/>
</dbReference>
<gene>
    <name evidence="7" type="ORF">H9847_04035</name>
</gene>
<keyword evidence="3" id="KW-0314">Glutamate biosynthesis</keyword>
<reference evidence="7" key="1">
    <citation type="journal article" date="2021" name="PeerJ">
        <title>Extensive microbial diversity within the chicken gut microbiome revealed by metagenomics and culture.</title>
        <authorList>
            <person name="Gilroy R."/>
            <person name="Ravi A."/>
            <person name="Getino M."/>
            <person name="Pursley I."/>
            <person name="Horton D.L."/>
            <person name="Alikhan N.F."/>
            <person name="Baker D."/>
            <person name="Gharbi K."/>
            <person name="Hall N."/>
            <person name="Watson M."/>
            <person name="Adriaenssens E.M."/>
            <person name="Foster-Nyarko E."/>
            <person name="Jarju S."/>
            <person name="Secka A."/>
            <person name="Antonio M."/>
            <person name="Oren A."/>
            <person name="Chaudhuri R.R."/>
            <person name="La Ragione R."/>
            <person name="Hildebrand F."/>
            <person name="Pallen M.J."/>
        </authorList>
    </citation>
    <scope>NUCLEOTIDE SEQUENCE</scope>
    <source>
        <strain evidence="7">378</strain>
    </source>
</reference>
<evidence type="ECO:0000313" key="7">
    <source>
        <dbReference type="EMBL" id="MBU3844027.1"/>
    </source>
</evidence>
<dbReference type="InterPro" id="IPR036188">
    <property type="entry name" value="FAD/NAD-bd_sf"/>
</dbReference>
<feature type="domain" description="Dihydroprymidine dehydrogenase" evidence="6">
    <location>
        <begin position="24"/>
        <end position="131"/>
    </location>
</feature>
<comment type="pathway">
    <text evidence="4">Amino-acid biosynthesis.</text>
</comment>
<dbReference type="InterPro" id="IPR009051">
    <property type="entry name" value="Helical_ferredxn"/>
</dbReference>
<dbReference type="Pfam" id="PF14691">
    <property type="entry name" value="Fer4_20"/>
    <property type="match status" value="1"/>
</dbReference>
<accession>A0A948TFY5</accession>
<dbReference type="GO" id="GO:0051536">
    <property type="term" value="F:iron-sulfur cluster binding"/>
    <property type="evidence" value="ECO:0007669"/>
    <property type="project" value="InterPro"/>
</dbReference>
<feature type="domain" description="FAD/NAD(P)-binding" evidence="5">
    <location>
        <begin position="145"/>
        <end position="484"/>
    </location>
</feature>
<name>A0A948TFY5_9GAMM</name>
<dbReference type="InterPro" id="IPR028261">
    <property type="entry name" value="DPD_II"/>
</dbReference>
<reference evidence="7" key="2">
    <citation type="submission" date="2021-04" db="EMBL/GenBank/DDBJ databases">
        <authorList>
            <person name="Gilroy R."/>
        </authorList>
    </citation>
    <scope>NUCLEOTIDE SEQUENCE</scope>
    <source>
        <strain evidence="7">378</strain>
    </source>
</reference>
<dbReference type="SUPFAM" id="SSF51971">
    <property type="entry name" value="Nucleotide-binding domain"/>
    <property type="match status" value="2"/>
</dbReference>
<dbReference type="SUPFAM" id="SSF46548">
    <property type="entry name" value="alpha-helical ferredoxin"/>
    <property type="match status" value="1"/>
</dbReference>
<evidence type="ECO:0000256" key="1">
    <source>
        <dbReference type="ARBA" id="ARBA00022605"/>
    </source>
</evidence>
<dbReference type="Pfam" id="PF07992">
    <property type="entry name" value="Pyr_redox_2"/>
    <property type="match status" value="1"/>
</dbReference>
<proteinExistence type="predicted"/>
<dbReference type="EMBL" id="JAHLFE010000076">
    <property type="protein sequence ID" value="MBU3844027.1"/>
    <property type="molecule type" value="Genomic_DNA"/>
</dbReference>
<dbReference type="InterPro" id="IPR023753">
    <property type="entry name" value="FAD/NAD-binding_dom"/>
</dbReference>
<dbReference type="Gene3D" id="3.50.50.60">
    <property type="entry name" value="FAD/NAD(P)-binding domain"/>
    <property type="match status" value="1"/>
</dbReference>
<dbReference type="InterPro" id="IPR006005">
    <property type="entry name" value="Glut_synth_ssu1"/>
</dbReference>
<dbReference type="PRINTS" id="PR00419">
    <property type="entry name" value="ADXRDTASE"/>
</dbReference>
<dbReference type="AlphaFoldDB" id="A0A948TFY5"/>
<evidence type="ECO:0000256" key="3">
    <source>
        <dbReference type="ARBA" id="ARBA00023164"/>
    </source>
</evidence>
<dbReference type="Gene3D" id="1.10.1060.10">
    <property type="entry name" value="Alpha-helical ferredoxin"/>
    <property type="match status" value="1"/>
</dbReference>
<sequence>MANERGFIELPFVNEIHESVDKRITHFNEFISTLSDHDAQQQASRCMDCGIPFCQNRCPLHNDMPDFNRMVANGRWEEAYATLISTNDFPEITGRICPALCQESCCLGLYEPKEVGIKSIERKIIEYAYANGLVHNFPVAHDTGKKVAIVGSGPAALACAIRLNRLGVNVVVYEKMDKIGGLLRYGIPDFKLSKEVLDRKIKQMVNEGVLFETSTLVVSTKEEAQAASANGFLETGIHSDQQKVVSLEELKSSFDAVVLAVGSETPRDLAIPGRELKGIYFALDFLIAQNKENQGELLNPINVKGKKVVVIGGGETASDCIGVSIRKGAASVTQVDYHEELPESIDVRAVWPNPRHIKHTSTSQEEGCTRLFATNTTAFVPSKHDGEHVGSINTVLVKWGPGRKITPQKGTEGSLEADVVLIAMGYSHPSQKAFAGSNLSKDGRLNFKAKLTGAQAFVSSDPQIFVAGDCRRGQSLVVYALAEGRDCALSVYQHLMAIAVKEGASA</sequence>
<dbReference type="Proteomes" id="UP000733611">
    <property type="component" value="Unassembled WGS sequence"/>
</dbReference>
<dbReference type="GO" id="GO:0016639">
    <property type="term" value="F:oxidoreductase activity, acting on the CH-NH2 group of donors, NAD or NADP as acceptor"/>
    <property type="evidence" value="ECO:0007669"/>
    <property type="project" value="InterPro"/>
</dbReference>